<dbReference type="EMBL" id="QKWP01000003">
    <property type="protein sequence ID" value="RIB30883.1"/>
    <property type="molecule type" value="Genomic_DNA"/>
</dbReference>
<evidence type="ECO:0000313" key="3">
    <source>
        <dbReference type="EMBL" id="RIB30883.1"/>
    </source>
</evidence>
<evidence type="ECO:0000256" key="2">
    <source>
        <dbReference type="SAM" id="Phobius"/>
    </source>
</evidence>
<evidence type="ECO:0000313" key="4">
    <source>
        <dbReference type="Proteomes" id="UP000266673"/>
    </source>
</evidence>
<reference evidence="3 4" key="1">
    <citation type="submission" date="2018-06" db="EMBL/GenBank/DDBJ databases">
        <title>Comparative genomics reveals the genomic features of Rhizophagus irregularis, R. cerebriforme, R. diaphanum and Gigaspora rosea, and their symbiotic lifestyle signature.</title>
        <authorList>
            <person name="Morin E."/>
            <person name="San Clemente H."/>
            <person name="Chen E.C.H."/>
            <person name="De La Providencia I."/>
            <person name="Hainaut M."/>
            <person name="Kuo A."/>
            <person name="Kohler A."/>
            <person name="Murat C."/>
            <person name="Tang N."/>
            <person name="Roy S."/>
            <person name="Loubradou J."/>
            <person name="Henrissat B."/>
            <person name="Grigoriev I.V."/>
            <person name="Corradi N."/>
            <person name="Roux C."/>
            <person name="Martin F.M."/>
        </authorList>
    </citation>
    <scope>NUCLEOTIDE SEQUENCE [LARGE SCALE GENOMIC DNA]</scope>
    <source>
        <strain evidence="3 4">DAOM 194757</strain>
    </source>
</reference>
<keyword evidence="2" id="KW-0472">Membrane</keyword>
<name>A0A397WCU8_9GLOM</name>
<dbReference type="AlphaFoldDB" id="A0A397WCU8"/>
<organism evidence="3 4">
    <name type="scientific">Gigaspora rosea</name>
    <dbReference type="NCBI Taxonomy" id="44941"/>
    <lineage>
        <taxon>Eukaryota</taxon>
        <taxon>Fungi</taxon>
        <taxon>Fungi incertae sedis</taxon>
        <taxon>Mucoromycota</taxon>
        <taxon>Glomeromycotina</taxon>
        <taxon>Glomeromycetes</taxon>
        <taxon>Diversisporales</taxon>
        <taxon>Gigasporaceae</taxon>
        <taxon>Gigaspora</taxon>
    </lineage>
</organism>
<dbReference type="Proteomes" id="UP000266673">
    <property type="component" value="Unassembled WGS sequence"/>
</dbReference>
<gene>
    <name evidence="3" type="ORF">C2G38_966233</name>
</gene>
<protein>
    <submittedName>
        <fullName evidence="3">Uncharacterized protein</fullName>
    </submittedName>
</protein>
<proteinExistence type="predicted"/>
<keyword evidence="4" id="KW-1185">Reference proteome</keyword>
<feature type="region of interest" description="Disordered" evidence="1">
    <location>
        <begin position="375"/>
        <end position="399"/>
    </location>
</feature>
<comment type="caution">
    <text evidence="3">The sequence shown here is derived from an EMBL/GenBank/DDBJ whole genome shotgun (WGS) entry which is preliminary data.</text>
</comment>
<keyword evidence="2" id="KW-1133">Transmembrane helix</keyword>
<feature type="transmembrane region" description="Helical" evidence="2">
    <location>
        <begin position="330"/>
        <end position="352"/>
    </location>
</feature>
<accession>A0A397WCU8</accession>
<evidence type="ECO:0000256" key="1">
    <source>
        <dbReference type="SAM" id="MobiDB-lite"/>
    </source>
</evidence>
<keyword evidence="2" id="KW-0812">Transmembrane</keyword>
<dbReference type="OrthoDB" id="2403414at2759"/>
<sequence length="399" mass="44829">MVSATMDEYCSMPDNKTVDIKIIGSTFNQAGERYYVQMDPNFVRNKLLYEPLPGIDQGIVNYNSTYQGRPSEEAAICIARLTADATKKFQDLPPENQTTYFNSLFKEIAKKLPVRYERLTTDGNFQYVYSSGSNNPNIEFEVRVNLTDSKQKENSVPGVVSDLNDMIRFKSITTFSTGLTNDLEPTFGFKPKGDLWGQYKNTIVSLIIGSLVNSVLYVVSQAKQKVVNIPENIKTYANVISGGLFVVPQSAFVAQFTFADANSKPEFAVPSKLVWALPDTVIIMNKIEHLFGKDFTVTAPYRAIVDLIIKHIPLLVIQGLYFNSIVTYSIVPFLVLFTTIFKLLLSIIRSVLKLLDDRKKQQQIASKGITIEESDKNVSSENIGETKENNETKNEKVEN</sequence>